<dbReference type="EMBL" id="JH992990">
    <property type="protein sequence ID" value="EKX47407.1"/>
    <property type="molecule type" value="Genomic_DNA"/>
</dbReference>
<gene>
    <name evidence="1" type="ORF">GUITHDRAFT_86375</name>
</gene>
<dbReference type="InterPro" id="IPR023198">
    <property type="entry name" value="PGP-like_dom2"/>
</dbReference>
<reference evidence="2" key="3">
    <citation type="submission" date="2016-03" db="UniProtKB">
        <authorList>
            <consortium name="EnsemblProtists"/>
        </authorList>
    </citation>
    <scope>IDENTIFICATION</scope>
</reference>
<dbReference type="Gene3D" id="3.40.50.1000">
    <property type="entry name" value="HAD superfamily/HAD-like"/>
    <property type="match status" value="1"/>
</dbReference>
<evidence type="ECO:0008006" key="4">
    <source>
        <dbReference type="Google" id="ProtNLM"/>
    </source>
</evidence>
<dbReference type="OrthoDB" id="269227at2759"/>
<dbReference type="SFLD" id="SFLDS00003">
    <property type="entry name" value="Haloacid_Dehalogenase"/>
    <property type="match status" value="1"/>
</dbReference>
<accession>L1JGG8</accession>
<dbReference type="InterPro" id="IPR023214">
    <property type="entry name" value="HAD_sf"/>
</dbReference>
<proteinExistence type="predicted"/>
<dbReference type="OMA" id="CVEYAHA"/>
<name>L1JGG8_GUITC</name>
<protein>
    <recommendedName>
        <fullName evidence="4">Phosphoglycolate phosphatase</fullName>
    </recommendedName>
</protein>
<dbReference type="KEGG" id="gtt:GUITHDRAFT_86375"/>
<dbReference type="EnsemblProtists" id="EKX47407">
    <property type="protein sequence ID" value="EKX47407"/>
    <property type="gene ID" value="GUITHDRAFT_86375"/>
</dbReference>
<dbReference type="Proteomes" id="UP000011087">
    <property type="component" value="Unassembled WGS sequence"/>
</dbReference>
<dbReference type="InterPro" id="IPR041492">
    <property type="entry name" value="HAD_2"/>
</dbReference>
<dbReference type="NCBIfam" id="TIGR01549">
    <property type="entry name" value="HAD-SF-IA-v1"/>
    <property type="match status" value="1"/>
</dbReference>
<dbReference type="Gene3D" id="1.10.150.240">
    <property type="entry name" value="Putative phosphatase, domain 2"/>
    <property type="match status" value="1"/>
</dbReference>
<dbReference type="PaxDb" id="55529-EKX47407"/>
<evidence type="ECO:0000313" key="3">
    <source>
        <dbReference type="Proteomes" id="UP000011087"/>
    </source>
</evidence>
<dbReference type="SUPFAM" id="SSF56784">
    <property type="entry name" value="HAD-like"/>
    <property type="match status" value="1"/>
</dbReference>
<dbReference type="AlphaFoldDB" id="L1JGG8"/>
<evidence type="ECO:0000313" key="1">
    <source>
        <dbReference type="EMBL" id="EKX47407.1"/>
    </source>
</evidence>
<dbReference type="PANTHER" id="PTHR43434">
    <property type="entry name" value="PHOSPHOGLYCOLATE PHOSPHATASE"/>
    <property type="match status" value="1"/>
</dbReference>
<dbReference type="SFLD" id="SFLDG01129">
    <property type="entry name" value="C1.5:_HAD__Beta-PGM__Phosphata"/>
    <property type="match status" value="1"/>
</dbReference>
<dbReference type="eggNOG" id="ENOG502S1S7">
    <property type="taxonomic scope" value="Eukaryota"/>
</dbReference>
<dbReference type="InterPro" id="IPR006439">
    <property type="entry name" value="HAD-SF_hydro_IA"/>
</dbReference>
<dbReference type="GO" id="GO:0006281">
    <property type="term" value="P:DNA repair"/>
    <property type="evidence" value="ECO:0007669"/>
    <property type="project" value="TreeGrafter"/>
</dbReference>
<dbReference type="GeneID" id="17303993"/>
<reference evidence="1 3" key="1">
    <citation type="journal article" date="2012" name="Nature">
        <title>Algal genomes reveal evolutionary mosaicism and the fate of nucleomorphs.</title>
        <authorList>
            <consortium name="DOE Joint Genome Institute"/>
            <person name="Curtis B.A."/>
            <person name="Tanifuji G."/>
            <person name="Burki F."/>
            <person name="Gruber A."/>
            <person name="Irimia M."/>
            <person name="Maruyama S."/>
            <person name="Arias M.C."/>
            <person name="Ball S.G."/>
            <person name="Gile G.H."/>
            <person name="Hirakawa Y."/>
            <person name="Hopkins J.F."/>
            <person name="Kuo A."/>
            <person name="Rensing S.A."/>
            <person name="Schmutz J."/>
            <person name="Symeonidi A."/>
            <person name="Elias M."/>
            <person name="Eveleigh R.J."/>
            <person name="Herman E.K."/>
            <person name="Klute M.J."/>
            <person name="Nakayama T."/>
            <person name="Obornik M."/>
            <person name="Reyes-Prieto A."/>
            <person name="Armbrust E.V."/>
            <person name="Aves S.J."/>
            <person name="Beiko R.G."/>
            <person name="Coutinho P."/>
            <person name="Dacks J.B."/>
            <person name="Durnford D.G."/>
            <person name="Fast N.M."/>
            <person name="Green B.R."/>
            <person name="Grisdale C.J."/>
            <person name="Hempel F."/>
            <person name="Henrissat B."/>
            <person name="Hoppner M.P."/>
            <person name="Ishida K."/>
            <person name="Kim E."/>
            <person name="Koreny L."/>
            <person name="Kroth P.G."/>
            <person name="Liu Y."/>
            <person name="Malik S.B."/>
            <person name="Maier U.G."/>
            <person name="McRose D."/>
            <person name="Mock T."/>
            <person name="Neilson J.A."/>
            <person name="Onodera N.T."/>
            <person name="Poole A.M."/>
            <person name="Pritham E.J."/>
            <person name="Richards T.A."/>
            <person name="Rocap G."/>
            <person name="Roy S.W."/>
            <person name="Sarai C."/>
            <person name="Schaack S."/>
            <person name="Shirato S."/>
            <person name="Slamovits C.H."/>
            <person name="Spencer D.F."/>
            <person name="Suzuki S."/>
            <person name="Worden A.Z."/>
            <person name="Zauner S."/>
            <person name="Barry K."/>
            <person name="Bell C."/>
            <person name="Bharti A.K."/>
            <person name="Crow J.A."/>
            <person name="Grimwood J."/>
            <person name="Kramer R."/>
            <person name="Lindquist E."/>
            <person name="Lucas S."/>
            <person name="Salamov A."/>
            <person name="McFadden G.I."/>
            <person name="Lane C.E."/>
            <person name="Keeling P.J."/>
            <person name="Gray M.W."/>
            <person name="Grigoriev I.V."/>
            <person name="Archibald J.M."/>
        </authorList>
    </citation>
    <scope>NUCLEOTIDE SEQUENCE</scope>
    <source>
        <strain evidence="1 3">CCMP2712</strain>
    </source>
</reference>
<evidence type="ECO:0000313" key="2">
    <source>
        <dbReference type="EnsemblProtists" id="EKX47407"/>
    </source>
</evidence>
<dbReference type="Pfam" id="PF13419">
    <property type="entry name" value="HAD_2"/>
    <property type="match status" value="1"/>
</dbReference>
<dbReference type="PANTHER" id="PTHR43434:SF1">
    <property type="entry name" value="PHOSPHOGLYCOLATE PHOSPHATASE"/>
    <property type="match status" value="1"/>
</dbReference>
<dbReference type="InterPro" id="IPR036412">
    <property type="entry name" value="HAD-like_sf"/>
</dbReference>
<dbReference type="NCBIfam" id="TIGR01509">
    <property type="entry name" value="HAD-SF-IA-v3"/>
    <property type="match status" value="1"/>
</dbReference>
<dbReference type="GO" id="GO:0008967">
    <property type="term" value="F:phosphoglycolate phosphatase activity"/>
    <property type="evidence" value="ECO:0007669"/>
    <property type="project" value="TreeGrafter"/>
</dbReference>
<dbReference type="InterPro" id="IPR050155">
    <property type="entry name" value="HAD-like_hydrolase_sf"/>
</dbReference>
<dbReference type="HOGENOM" id="CLU_045011_19_0_1"/>
<dbReference type="RefSeq" id="XP_005834387.1">
    <property type="nucleotide sequence ID" value="XM_005834330.1"/>
</dbReference>
<reference evidence="3" key="2">
    <citation type="submission" date="2012-11" db="EMBL/GenBank/DDBJ databases">
        <authorList>
            <person name="Kuo A."/>
            <person name="Curtis B.A."/>
            <person name="Tanifuji G."/>
            <person name="Burki F."/>
            <person name="Gruber A."/>
            <person name="Irimia M."/>
            <person name="Maruyama S."/>
            <person name="Arias M.C."/>
            <person name="Ball S.G."/>
            <person name="Gile G.H."/>
            <person name="Hirakawa Y."/>
            <person name="Hopkins J.F."/>
            <person name="Rensing S.A."/>
            <person name="Schmutz J."/>
            <person name="Symeonidi A."/>
            <person name="Elias M."/>
            <person name="Eveleigh R.J."/>
            <person name="Herman E.K."/>
            <person name="Klute M.J."/>
            <person name="Nakayama T."/>
            <person name="Obornik M."/>
            <person name="Reyes-Prieto A."/>
            <person name="Armbrust E.V."/>
            <person name="Aves S.J."/>
            <person name="Beiko R.G."/>
            <person name="Coutinho P."/>
            <person name="Dacks J.B."/>
            <person name="Durnford D.G."/>
            <person name="Fast N.M."/>
            <person name="Green B.R."/>
            <person name="Grisdale C."/>
            <person name="Hempe F."/>
            <person name="Henrissat B."/>
            <person name="Hoppner M.P."/>
            <person name="Ishida K.-I."/>
            <person name="Kim E."/>
            <person name="Koreny L."/>
            <person name="Kroth P.G."/>
            <person name="Liu Y."/>
            <person name="Malik S.-B."/>
            <person name="Maier U.G."/>
            <person name="McRose D."/>
            <person name="Mock T."/>
            <person name="Neilson J.A."/>
            <person name="Onodera N.T."/>
            <person name="Poole A.M."/>
            <person name="Pritham E.J."/>
            <person name="Richards T.A."/>
            <person name="Rocap G."/>
            <person name="Roy S.W."/>
            <person name="Sarai C."/>
            <person name="Schaack S."/>
            <person name="Shirato S."/>
            <person name="Slamovits C.H."/>
            <person name="Spencer D.F."/>
            <person name="Suzuki S."/>
            <person name="Worden A.Z."/>
            <person name="Zauner S."/>
            <person name="Barry K."/>
            <person name="Bell C."/>
            <person name="Bharti A.K."/>
            <person name="Crow J.A."/>
            <person name="Grimwood J."/>
            <person name="Kramer R."/>
            <person name="Lindquist E."/>
            <person name="Lucas S."/>
            <person name="Salamov A."/>
            <person name="McFadden G.I."/>
            <person name="Lane C.E."/>
            <person name="Keeling P.J."/>
            <person name="Gray M.W."/>
            <person name="Grigoriev I.V."/>
            <person name="Archibald J.M."/>
        </authorList>
    </citation>
    <scope>NUCLEOTIDE SEQUENCE</scope>
    <source>
        <strain evidence="3">CCMP2712</strain>
    </source>
</reference>
<keyword evidence="3" id="KW-1185">Reference proteome</keyword>
<sequence>MAACTDSFLLPCRNSLPRIYHTEAGASRAVAKSCIMKQEVPVTYKGPLPRGKKAVIFDIDGTLCDSFKLAFSATNQVLTNNNYQPIDEEQYHYGSRFTTPERLATHVGLSPIDGEKFKEVGSLLGREFDQLYIGLVDETTAGFYPGVHELVASIPAHVKIGALTNAACEYAEAVLRANGVRERFEVVHGADDVPAPKPKPDGLLLCCHELGVEPGDAVYIGDSPSDGRAARSAGCSSIAVTWGANKASSLIASFDTLVILPLSMCCC</sequence>
<organism evidence="1">
    <name type="scientific">Guillardia theta (strain CCMP2712)</name>
    <name type="common">Cryptophyte</name>
    <dbReference type="NCBI Taxonomy" id="905079"/>
    <lineage>
        <taxon>Eukaryota</taxon>
        <taxon>Cryptophyceae</taxon>
        <taxon>Pyrenomonadales</taxon>
        <taxon>Geminigeraceae</taxon>
        <taxon>Guillardia</taxon>
    </lineage>
</organism>